<protein>
    <submittedName>
        <fullName evidence="1">Uncharacterized protein</fullName>
    </submittedName>
</protein>
<proteinExistence type="predicted"/>
<sequence length="360" mass="39924">MLSFSSPLHLSVLLFLSSSVLSCGVGNYSQCHTAPFVPGHNLVGEGFDVVTLQRKGAYMIDVKTYMTPAGTCTLCSNPLQGNQLQKLPVSAVDWRAFSRCNADLYSSSHTDVSSLVETYTSQDSNDWKVGLNVDKFVTAGLDVGGTKSSAYKFSSERTREDRYFFSTHRITCSHYGYAVYLGGRLRRVTASRTCLSTLNGLTSNEVHSCLSVGVSVGLGKVSLSASHKSCSNVLENKDVSTSFSSGLHQHYTEGDGRLRYAKMTYGSFHYRTHMIRSNDPRWNSYYNLGKVDTHGGLRVEVWDKDLNFDDHLGSCVVYLRQGTHRHSCPAKKGGFEFQYTLTCDPHLTGDRCNRYKPSPK</sequence>
<accession>A0ACB9Y174</accession>
<name>A0ACB9Y174_CHAAC</name>
<reference evidence="1" key="1">
    <citation type="submission" date="2022-05" db="EMBL/GenBank/DDBJ databases">
        <title>Chromosome-level genome of Chaenocephalus aceratus.</title>
        <authorList>
            <person name="Park H."/>
        </authorList>
    </citation>
    <scope>NUCLEOTIDE SEQUENCE</scope>
    <source>
        <strain evidence="1">KU_202001</strain>
    </source>
</reference>
<gene>
    <name evidence="1" type="ORF">KUCAC02_016245</name>
</gene>
<organism evidence="1 2">
    <name type="scientific">Chaenocephalus aceratus</name>
    <name type="common">Blackfin icefish</name>
    <name type="synonym">Chaenichthys aceratus</name>
    <dbReference type="NCBI Taxonomy" id="36190"/>
    <lineage>
        <taxon>Eukaryota</taxon>
        <taxon>Metazoa</taxon>
        <taxon>Chordata</taxon>
        <taxon>Craniata</taxon>
        <taxon>Vertebrata</taxon>
        <taxon>Euteleostomi</taxon>
        <taxon>Actinopterygii</taxon>
        <taxon>Neopterygii</taxon>
        <taxon>Teleostei</taxon>
        <taxon>Neoteleostei</taxon>
        <taxon>Acanthomorphata</taxon>
        <taxon>Eupercaria</taxon>
        <taxon>Perciformes</taxon>
        <taxon>Notothenioidei</taxon>
        <taxon>Channichthyidae</taxon>
        <taxon>Chaenocephalus</taxon>
    </lineage>
</organism>
<dbReference type="EMBL" id="CM043785">
    <property type="protein sequence ID" value="KAI4833337.1"/>
    <property type="molecule type" value="Genomic_DNA"/>
</dbReference>
<comment type="caution">
    <text evidence="1">The sequence shown here is derived from an EMBL/GenBank/DDBJ whole genome shotgun (WGS) entry which is preliminary data.</text>
</comment>
<keyword evidence="2" id="KW-1185">Reference proteome</keyword>
<evidence type="ECO:0000313" key="2">
    <source>
        <dbReference type="Proteomes" id="UP001057452"/>
    </source>
</evidence>
<evidence type="ECO:0000313" key="1">
    <source>
        <dbReference type="EMBL" id="KAI4833337.1"/>
    </source>
</evidence>
<dbReference type="Proteomes" id="UP001057452">
    <property type="component" value="Chromosome 1"/>
</dbReference>